<protein>
    <submittedName>
        <fullName evidence="1">Uncharacterized protein</fullName>
    </submittedName>
</protein>
<comment type="caution">
    <text evidence="1">The sequence shown here is derived from an EMBL/GenBank/DDBJ whole genome shotgun (WGS) entry which is preliminary data.</text>
</comment>
<dbReference type="EMBL" id="CAJOBE010066172">
    <property type="protein sequence ID" value="CAF4401811.1"/>
    <property type="molecule type" value="Genomic_DNA"/>
</dbReference>
<dbReference type="AlphaFoldDB" id="A0A820PAC4"/>
<organism evidence="1 2">
    <name type="scientific">Rotaria sordida</name>
    <dbReference type="NCBI Taxonomy" id="392033"/>
    <lineage>
        <taxon>Eukaryota</taxon>
        <taxon>Metazoa</taxon>
        <taxon>Spiralia</taxon>
        <taxon>Gnathifera</taxon>
        <taxon>Rotifera</taxon>
        <taxon>Eurotatoria</taxon>
        <taxon>Bdelloidea</taxon>
        <taxon>Philodinida</taxon>
        <taxon>Philodinidae</taxon>
        <taxon>Rotaria</taxon>
    </lineage>
</organism>
<feature type="non-terminal residue" evidence="1">
    <location>
        <position position="1"/>
    </location>
</feature>
<reference evidence="1" key="1">
    <citation type="submission" date="2021-02" db="EMBL/GenBank/DDBJ databases">
        <authorList>
            <person name="Nowell W R."/>
        </authorList>
    </citation>
    <scope>NUCLEOTIDE SEQUENCE</scope>
</reference>
<accession>A0A820PAC4</accession>
<dbReference type="Proteomes" id="UP000663874">
    <property type="component" value="Unassembled WGS sequence"/>
</dbReference>
<evidence type="ECO:0000313" key="1">
    <source>
        <dbReference type="EMBL" id="CAF4401811.1"/>
    </source>
</evidence>
<sequence length="71" mass="8591">NKKKTIFDLNEKNAENLNAWERQSTKLNISTQYRKQFKTFLAHFESEMAMLHDKDLEQEVKILKKLIDYED</sequence>
<gene>
    <name evidence="1" type="ORF">FNK824_LOCUS43977</name>
</gene>
<proteinExistence type="predicted"/>
<name>A0A820PAC4_9BILA</name>
<evidence type="ECO:0000313" key="2">
    <source>
        <dbReference type="Proteomes" id="UP000663874"/>
    </source>
</evidence>